<sequence>MLEDRSSLWEEFNKLPKLDESNAKNEKLLYDNMMRARSRHASTNVRIPIKNLSTSREHRRESVDLDWIICTDGVNVPEAKVTSCGQKTEMKPHICVNRGDTLPSCEQAQQTAVESHNVTASTSQETNQKPRLDWIIDTKPEHYVPYDEDEASPLEHLLNEAEDVEDEKLLNTALCSIRENTLVAETVQA</sequence>
<evidence type="ECO:0000313" key="1">
    <source>
        <dbReference type="EMBL" id="CAJ0588250.1"/>
    </source>
</evidence>
<keyword evidence="2" id="KW-1185">Reference proteome</keyword>
<protein>
    <submittedName>
        <fullName evidence="1">Uncharacterized protein</fullName>
    </submittedName>
</protein>
<dbReference type="EMBL" id="CATQJL010000001">
    <property type="protein sequence ID" value="CAJ0588250.1"/>
    <property type="molecule type" value="Genomic_DNA"/>
</dbReference>
<evidence type="ECO:0000313" key="2">
    <source>
        <dbReference type="Proteomes" id="UP001176961"/>
    </source>
</evidence>
<comment type="caution">
    <text evidence="1">The sequence shown here is derived from an EMBL/GenBank/DDBJ whole genome shotgun (WGS) entry which is preliminary data.</text>
</comment>
<proteinExistence type="predicted"/>
<organism evidence="1 2">
    <name type="scientific">Cylicocyclus nassatus</name>
    <name type="common">Nematode worm</name>
    <dbReference type="NCBI Taxonomy" id="53992"/>
    <lineage>
        <taxon>Eukaryota</taxon>
        <taxon>Metazoa</taxon>
        <taxon>Ecdysozoa</taxon>
        <taxon>Nematoda</taxon>
        <taxon>Chromadorea</taxon>
        <taxon>Rhabditida</taxon>
        <taxon>Rhabditina</taxon>
        <taxon>Rhabditomorpha</taxon>
        <taxon>Strongyloidea</taxon>
        <taxon>Strongylidae</taxon>
        <taxon>Cylicocyclus</taxon>
    </lineage>
</organism>
<gene>
    <name evidence="1" type="ORF">CYNAS_LOCUS233</name>
</gene>
<accession>A0AA36GJ82</accession>
<reference evidence="1" key="1">
    <citation type="submission" date="2023-07" db="EMBL/GenBank/DDBJ databases">
        <authorList>
            <consortium name="CYATHOMIX"/>
        </authorList>
    </citation>
    <scope>NUCLEOTIDE SEQUENCE</scope>
    <source>
        <strain evidence="1">N/A</strain>
    </source>
</reference>
<dbReference type="Proteomes" id="UP001176961">
    <property type="component" value="Unassembled WGS sequence"/>
</dbReference>
<name>A0AA36GJ82_CYLNA</name>
<dbReference type="AlphaFoldDB" id="A0AA36GJ82"/>